<name>A0A366B354_9FLAO</name>
<protein>
    <submittedName>
        <fullName evidence="2">Nuclear transport factor 2 family protein</fullName>
    </submittedName>
</protein>
<evidence type="ECO:0000313" key="3">
    <source>
        <dbReference type="Proteomes" id="UP000253676"/>
    </source>
</evidence>
<dbReference type="InterPro" id="IPR037401">
    <property type="entry name" value="SnoaL-like"/>
</dbReference>
<dbReference type="RefSeq" id="WP_113633703.1">
    <property type="nucleotide sequence ID" value="NZ_QNUX01000002.1"/>
</dbReference>
<dbReference type="EMBL" id="QNUX01000002">
    <property type="protein sequence ID" value="RBN51321.1"/>
    <property type="molecule type" value="Genomic_DNA"/>
</dbReference>
<organism evidence="2 3">
    <name type="scientific">Flavobacterium psychrolimnae</name>
    <dbReference type="NCBI Taxonomy" id="249351"/>
    <lineage>
        <taxon>Bacteria</taxon>
        <taxon>Pseudomonadati</taxon>
        <taxon>Bacteroidota</taxon>
        <taxon>Flavobacteriia</taxon>
        <taxon>Flavobacteriales</taxon>
        <taxon>Flavobacteriaceae</taxon>
        <taxon>Flavobacterium</taxon>
    </lineage>
</organism>
<dbReference type="AlphaFoldDB" id="A0A366B354"/>
<reference evidence="2 3" key="1">
    <citation type="submission" date="2018-07" db="EMBL/GenBank/DDBJ databases">
        <title>Complete genome sequence of Flavobacterium psychrolimnae LMG 22018.</title>
        <authorList>
            <person name="Kim D.-U."/>
        </authorList>
    </citation>
    <scope>NUCLEOTIDE SEQUENCE [LARGE SCALE GENOMIC DNA]</scope>
    <source>
        <strain evidence="2 3">LMG 22018</strain>
    </source>
</reference>
<evidence type="ECO:0000313" key="2">
    <source>
        <dbReference type="EMBL" id="RBN51321.1"/>
    </source>
</evidence>
<comment type="caution">
    <text evidence="2">The sequence shown here is derived from an EMBL/GenBank/DDBJ whole genome shotgun (WGS) entry which is preliminary data.</text>
</comment>
<dbReference type="Proteomes" id="UP000253676">
    <property type="component" value="Unassembled WGS sequence"/>
</dbReference>
<dbReference type="InterPro" id="IPR032710">
    <property type="entry name" value="NTF2-like_dom_sf"/>
</dbReference>
<dbReference type="Gene3D" id="3.10.450.50">
    <property type="match status" value="1"/>
</dbReference>
<dbReference type="SUPFAM" id="SSF54427">
    <property type="entry name" value="NTF2-like"/>
    <property type="match status" value="1"/>
</dbReference>
<feature type="domain" description="SnoaL-like" evidence="1">
    <location>
        <begin position="10"/>
        <end position="110"/>
    </location>
</feature>
<dbReference type="Pfam" id="PF12680">
    <property type="entry name" value="SnoaL_2"/>
    <property type="match status" value="1"/>
</dbReference>
<gene>
    <name evidence="2" type="ORF">DR980_02550</name>
</gene>
<keyword evidence="3" id="KW-1185">Reference proteome</keyword>
<proteinExistence type="predicted"/>
<evidence type="ECO:0000259" key="1">
    <source>
        <dbReference type="Pfam" id="PF12680"/>
    </source>
</evidence>
<accession>A0A366B354</accession>
<sequence length="159" mass="18495">MTDNEKTLVKFYSAFSNADAKTMCECYDSTIQFRDPVFGLLKGNDVCQMWKMLIEKSNGNIKIEYSDIKATEYLGSAQWIATYNFSKTNRKVVNVIQAQFQFKDGLIIKHTDEFDLYKWSKQAFGITGHLFGWTGFFQKKIQEKALLSLKKYKDTHHVD</sequence>
<dbReference type="OrthoDB" id="391735at2"/>